<keyword evidence="3 8" id="KW-0813">Transport</keyword>
<evidence type="ECO:0000256" key="9">
    <source>
        <dbReference type="SAM" id="Phobius"/>
    </source>
</evidence>
<proteinExistence type="inferred from homology"/>
<dbReference type="InterPro" id="IPR023271">
    <property type="entry name" value="Aquaporin-like"/>
</dbReference>
<dbReference type="Pfam" id="PF00230">
    <property type="entry name" value="MIP"/>
    <property type="match status" value="1"/>
</dbReference>
<accession>A0A915KAE5</accession>
<reference evidence="11" key="1">
    <citation type="submission" date="2022-11" db="UniProtKB">
        <authorList>
            <consortium name="WormBaseParasite"/>
        </authorList>
    </citation>
    <scope>IDENTIFICATION</scope>
</reference>
<keyword evidence="10" id="KW-1185">Reference proteome</keyword>
<dbReference type="GO" id="GO:0015254">
    <property type="term" value="F:glycerol channel activity"/>
    <property type="evidence" value="ECO:0007669"/>
    <property type="project" value="TreeGrafter"/>
</dbReference>
<organism evidence="10 11">
    <name type="scientific">Romanomermis culicivorax</name>
    <name type="common">Nematode worm</name>
    <dbReference type="NCBI Taxonomy" id="13658"/>
    <lineage>
        <taxon>Eukaryota</taxon>
        <taxon>Metazoa</taxon>
        <taxon>Ecdysozoa</taxon>
        <taxon>Nematoda</taxon>
        <taxon>Enoplea</taxon>
        <taxon>Dorylaimia</taxon>
        <taxon>Mermithida</taxon>
        <taxon>Mermithoidea</taxon>
        <taxon>Mermithidae</taxon>
        <taxon>Romanomermis</taxon>
    </lineage>
</organism>
<comment type="similarity">
    <text evidence="2 8">Belongs to the MIP/aquaporin (TC 1.A.8) family.</text>
</comment>
<dbReference type="GO" id="GO:0005886">
    <property type="term" value="C:plasma membrane"/>
    <property type="evidence" value="ECO:0007669"/>
    <property type="project" value="TreeGrafter"/>
</dbReference>
<evidence type="ECO:0000313" key="10">
    <source>
        <dbReference type="Proteomes" id="UP000887565"/>
    </source>
</evidence>
<feature type="transmembrane region" description="Helical" evidence="9">
    <location>
        <begin position="51"/>
        <end position="72"/>
    </location>
</feature>
<evidence type="ECO:0000256" key="3">
    <source>
        <dbReference type="ARBA" id="ARBA00022448"/>
    </source>
</evidence>
<comment type="subcellular location">
    <subcellularLocation>
        <location evidence="1">Membrane</location>
        <topology evidence="1">Multi-pass membrane protein</topology>
    </subcellularLocation>
</comment>
<keyword evidence="4 8" id="KW-0812">Transmembrane</keyword>
<protein>
    <submittedName>
        <fullName evidence="11">Aquaporin</fullName>
    </submittedName>
</protein>
<sequence length="76" mass="8255">MDRLRNNIAEKLRTNKEFLRILFAELLGTLFLVALGDGAVAQFVLANKSEMSTFLTVNLAFALAIAFGVYVCGGVS</sequence>
<dbReference type="WBParaSite" id="nRc.2.0.1.t34888-RA">
    <property type="protein sequence ID" value="nRc.2.0.1.t34888-RA"/>
    <property type="gene ID" value="nRc.2.0.1.g34888"/>
</dbReference>
<evidence type="ECO:0000256" key="8">
    <source>
        <dbReference type="RuleBase" id="RU000477"/>
    </source>
</evidence>
<feature type="transmembrane region" description="Helical" evidence="9">
    <location>
        <begin position="21"/>
        <end position="45"/>
    </location>
</feature>
<dbReference type="GO" id="GO:0015250">
    <property type="term" value="F:water channel activity"/>
    <property type="evidence" value="ECO:0007669"/>
    <property type="project" value="TreeGrafter"/>
</dbReference>
<evidence type="ECO:0000256" key="7">
    <source>
        <dbReference type="ARBA" id="ARBA00045280"/>
    </source>
</evidence>
<evidence type="ECO:0000256" key="1">
    <source>
        <dbReference type="ARBA" id="ARBA00004141"/>
    </source>
</evidence>
<keyword evidence="5 9" id="KW-1133">Transmembrane helix</keyword>
<dbReference type="PANTHER" id="PTHR43829">
    <property type="entry name" value="AQUAPORIN OR AQUAGLYCEROPORIN RELATED"/>
    <property type="match status" value="1"/>
</dbReference>
<evidence type="ECO:0000256" key="2">
    <source>
        <dbReference type="ARBA" id="ARBA00006175"/>
    </source>
</evidence>
<name>A0A915KAE5_ROMCU</name>
<evidence type="ECO:0000256" key="6">
    <source>
        <dbReference type="ARBA" id="ARBA00023136"/>
    </source>
</evidence>
<evidence type="ECO:0000256" key="5">
    <source>
        <dbReference type="ARBA" id="ARBA00022989"/>
    </source>
</evidence>
<dbReference type="SUPFAM" id="SSF81338">
    <property type="entry name" value="Aquaporin-like"/>
    <property type="match status" value="1"/>
</dbReference>
<evidence type="ECO:0000313" key="11">
    <source>
        <dbReference type="WBParaSite" id="nRc.2.0.1.t34888-RA"/>
    </source>
</evidence>
<keyword evidence="6 9" id="KW-0472">Membrane</keyword>
<dbReference type="InterPro" id="IPR050363">
    <property type="entry name" value="MIP/Aquaporin"/>
</dbReference>
<dbReference type="PRINTS" id="PR00783">
    <property type="entry name" value="MINTRINSICP"/>
</dbReference>
<dbReference type="InterPro" id="IPR000425">
    <property type="entry name" value="MIP"/>
</dbReference>
<dbReference type="Proteomes" id="UP000887565">
    <property type="component" value="Unplaced"/>
</dbReference>
<dbReference type="PANTHER" id="PTHR43829:SF9">
    <property type="entry name" value="AQUAPORIN-9"/>
    <property type="match status" value="1"/>
</dbReference>
<evidence type="ECO:0000256" key="4">
    <source>
        <dbReference type="ARBA" id="ARBA00022692"/>
    </source>
</evidence>
<comment type="function">
    <text evidence="7">Aquaglyceroporin that may modulate the water content and osmolytes during anhydrobiosis.</text>
</comment>
<dbReference type="Gene3D" id="1.20.1080.10">
    <property type="entry name" value="Glycerol uptake facilitator protein"/>
    <property type="match status" value="1"/>
</dbReference>
<dbReference type="AlphaFoldDB" id="A0A915KAE5"/>